<dbReference type="OrthoDB" id="3732200at2759"/>
<accession>A0A6A6XAP6</accession>
<feature type="transmembrane region" description="Helical" evidence="1">
    <location>
        <begin position="27"/>
        <end position="56"/>
    </location>
</feature>
<dbReference type="Proteomes" id="UP000799757">
    <property type="component" value="Unassembled WGS sequence"/>
</dbReference>
<reference evidence="2" key="1">
    <citation type="journal article" date="2020" name="Stud. Mycol.">
        <title>101 Dothideomycetes genomes: a test case for predicting lifestyles and emergence of pathogens.</title>
        <authorList>
            <person name="Haridas S."/>
            <person name="Albert R."/>
            <person name="Binder M."/>
            <person name="Bloem J."/>
            <person name="Labutti K."/>
            <person name="Salamov A."/>
            <person name="Andreopoulos B."/>
            <person name="Baker S."/>
            <person name="Barry K."/>
            <person name="Bills G."/>
            <person name="Bluhm B."/>
            <person name="Cannon C."/>
            <person name="Castanera R."/>
            <person name="Culley D."/>
            <person name="Daum C."/>
            <person name="Ezra D."/>
            <person name="Gonzalez J."/>
            <person name="Henrissat B."/>
            <person name="Kuo A."/>
            <person name="Liang C."/>
            <person name="Lipzen A."/>
            <person name="Lutzoni F."/>
            <person name="Magnuson J."/>
            <person name="Mondo S."/>
            <person name="Nolan M."/>
            <person name="Ohm R."/>
            <person name="Pangilinan J."/>
            <person name="Park H.-J."/>
            <person name="Ramirez L."/>
            <person name="Alfaro M."/>
            <person name="Sun H."/>
            <person name="Tritt A."/>
            <person name="Yoshinaga Y."/>
            <person name="Zwiers L.-H."/>
            <person name="Turgeon B."/>
            <person name="Goodwin S."/>
            <person name="Spatafora J."/>
            <person name="Crous P."/>
            <person name="Grigoriev I."/>
        </authorList>
    </citation>
    <scope>NUCLEOTIDE SEQUENCE</scope>
    <source>
        <strain evidence="2">CBS 109.77</strain>
    </source>
</reference>
<dbReference type="EMBL" id="MU001927">
    <property type="protein sequence ID" value="KAF2793448.1"/>
    <property type="molecule type" value="Genomic_DNA"/>
</dbReference>
<organism evidence="2 3">
    <name type="scientific">Melanomma pulvis-pyrius CBS 109.77</name>
    <dbReference type="NCBI Taxonomy" id="1314802"/>
    <lineage>
        <taxon>Eukaryota</taxon>
        <taxon>Fungi</taxon>
        <taxon>Dikarya</taxon>
        <taxon>Ascomycota</taxon>
        <taxon>Pezizomycotina</taxon>
        <taxon>Dothideomycetes</taxon>
        <taxon>Pleosporomycetidae</taxon>
        <taxon>Pleosporales</taxon>
        <taxon>Melanommataceae</taxon>
        <taxon>Melanomma</taxon>
    </lineage>
</organism>
<keyword evidence="1" id="KW-0472">Membrane</keyword>
<protein>
    <submittedName>
        <fullName evidence="2">Uncharacterized protein</fullName>
    </submittedName>
</protein>
<dbReference type="AlphaFoldDB" id="A0A6A6XAP6"/>
<keyword evidence="3" id="KW-1185">Reference proteome</keyword>
<name>A0A6A6XAP6_9PLEO</name>
<evidence type="ECO:0000313" key="2">
    <source>
        <dbReference type="EMBL" id="KAF2793448.1"/>
    </source>
</evidence>
<feature type="non-terminal residue" evidence="2">
    <location>
        <position position="105"/>
    </location>
</feature>
<gene>
    <name evidence="2" type="ORF">K505DRAFT_226343</name>
</gene>
<evidence type="ECO:0000313" key="3">
    <source>
        <dbReference type="Proteomes" id="UP000799757"/>
    </source>
</evidence>
<keyword evidence="1" id="KW-0812">Transmembrane</keyword>
<sequence>MVDNIYNGFWTNWEYGRVRGATLTLPIYQGLVLVSFLTLFVQFSGACFWRVICFILHQFRSTTSARDGLFHQQQSILRNATTAPNALWSLSRSALAWKGKVKSPV</sequence>
<proteinExistence type="predicted"/>
<evidence type="ECO:0000256" key="1">
    <source>
        <dbReference type="SAM" id="Phobius"/>
    </source>
</evidence>
<keyword evidence="1" id="KW-1133">Transmembrane helix</keyword>